<evidence type="ECO:0000313" key="12">
    <source>
        <dbReference type="Proteomes" id="UP001596494"/>
    </source>
</evidence>
<evidence type="ECO:0000256" key="7">
    <source>
        <dbReference type="ARBA" id="ARBA00022833"/>
    </source>
</evidence>
<keyword evidence="5" id="KW-0479">Metal-binding</keyword>
<evidence type="ECO:0000256" key="8">
    <source>
        <dbReference type="ARBA" id="ARBA00022842"/>
    </source>
</evidence>
<comment type="cofactor">
    <cofactor evidence="1">
        <name>Mg(2+)</name>
        <dbReference type="ChEBI" id="CHEBI:18420"/>
    </cofactor>
</comment>
<dbReference type="RefSeq" id="WP_352232215.1">
    <property type="nucleotide sequence ID" value="NZ_JAPVRC010000002.1"/>
</dbReference>
<dbReference type="Gene3D" id="1.10.60.40">
    <property type="match status" value="1"/>
</dbReference>
<dbReference type="PANTHER" id="PTHR11596:SF5">
    <property type="entry name" value="ALKALINE PHOSPHATASE"/>
    <property type="match status" value="1"/>
</dbReference>
<dbReference type="InterPro" id="IPR001952">
    <property type="entry name" value="Alkaline_phosphatase"/>
</dbReference>
<evidence type="ECO:0000256" key="6">
    <source>
        <dbReference type="ARBA" id="ARBA00022801"/>
    </source>
</evidence>
<dbReference type="InterPro" id="IPR018299">
    <property type="entry name" value="Alkaline_phosphatase_AS"/>
</dbReference>
<dbReference type="Proteomes" id="UP001596494">
    <property type="component" value="Unassembled WGS sequence"/>
</dbReference>
<comment type="caution">
    <text evidence="11">The sequence shown here is derived from an EMBL/GenBank/DDBJ whole genome shotgun (WGS) entry which is preliminary data.</text>
</comment>
<dbReference type="SUPFAM" id="SSF53649">
    <property type="entry name" value="Alkaline phosphatase-like"/>
    <property type="match status" value="1"/>
</dbReference>
<dbReference type="PRINTS" id="PR00113">
    <property type="entry name" value="ALKPHPHTASE"/>
</dbReference>
<name>A0ABW2K8W2_9BACI</name>
<feature type="chain" id="PRO_5047343772" evidence="10">
    <location>
        <begin position="23"/>
        <end position="516"/>
    </location>
</feature>
<comment type="cofactor">
    <cofactor evidence="2">
        <name>Zn(2+)</name>
        <dbReference type="ChEBI" id="CHEBI:29105"/>
    </cofactor>
</comment>
<keyword evidence="7" id="KW-0862">Zinc</keyword>
<protein>
    <submittedName>
        <fullName evidence="11">Alkaline phosphatase</fullName>
    </submittedName>
</protein>
<gene>
    <name evidence="11" type="ORF">ACFQMN_17095</name>
</gene>
<dbReference type="PROSITE" id="PS00123">
    <property type="entry name" value="ALKALINE_PHOSPHATASE"/>
    <property type="match status" value="1"/>
</dbReference>
<dbReference type="SUPFAM" id="SSF158634">
    <property type="entry name" value="RPA2825-like"/>
    <property type="match status" value="1"/>
</dbReference>
<dbReference type="EMBL" id="JBHTBY010000017">
    <property type="protein sequence ID" value="MFC7322583.1"/>
    <property type="molecule type" value="Genomic_DNA"/>
</dbReference>
<dbReference type="Pfam" id="PF00245">
    <property type="entry name" value="Alk_phosphatase"/>
    <property type="match status" value="1"/>
</dbReference>
<reference evidence="12" key="1">
    <citation type="journal article" date="2019" name="Int. J. Syst. Evol. Microbiol.">
        <title>The Global Catalogue of Microorganisms (GCM) 10K type strain sequencing project: providing services to taxonomists for standard genome sequencing and annotation.</title>
        <authorList>
            <consortium name="The Broad Institute Genomics Platform"/>
            <consortium name="The Broad Institute Genome Sequencing Center for Infectious Disease"/>
            <person name="Wu L."/>
            <person name="Ma J."/>
        </authorList>
    </citation>
    <scope>NUCLEOTIDE SEQUENCE [LARGE SCALE GENOMIC DNA]</scope>
    <source>
        <strain evidence="12">CCUG 73951</strain>
    </source>
</reference>
<keyword evidence="8" id="KW-0460">Magnesium</keyword>
<evidence type="ECO:0000256" key="9">
    <source>
        <dbReference type="RuleBase" id="RU003946"/>
    </source>
</evidence>
<comment type="similarity">
    <text evidence="3 9">Belongs to the alkaline phosphatase family.</text>
</comment>
<keyword evidence="10" id="KW-0732">Signal</keyword>
<sequence>MIKKSAALLVCSTILFAGGSLGGVQEVNASGSDGDTSEVKNVIYMIPDGYSAGYATNYRWFKGEDSVFDPHLKGMMKTYSNDTEVTDSAAAGTAMATGEKTNNGMVGVTPDGEELDSILSASENAGKSSGLVATSTITHATPAVFASHVADRDNEASIAPQLLEHDVDVLLGGGKEIFLPESEGGQQEENLLQQAQDDGYSFVENKDQLMDLENEEKILGLFADGPLSSELGREQTEEPSLSEMTSTAIDSLSQDEDGFFLMVEGSQIDWAGHAHDAAWAMNDVAAFEKAVEEALEYAKQDKETLVVIAGDHETGGMTVGSNGEYDVKQDIVQGISATGEQMAEQLNEDASNIEQVVQEHTGLELTEEEVEEIRSAEETANVINDIVSDRALVGWTSSAHTGVDVPIYAYGPSSDEFSGLVNNTDLPKKMAESMGVELTGASNGDDSWKDQNGISYAVPMQGWNEWSVVDYLKSNGYPSSLTFRGEIADSYEMEGYNGSAPQNLYMLDELKQDIGK</sequence>
<evidence type="ECO:0000256" key="2">
    <source>
        <dbReference type="ARBA" id="ARBA00001947"/>
    </source>
</evidence>
<accession>A0ABW2K8W2</accession>
<evidence type="ECO:0000256" key="4">
    <source>
        <dbReference type="ARBA" id="ARBA00022553"/>
    </source>
</evidence>
<keyword evidence="6" id="KW-0378">Hydrolase</keyword>
<evidence type="ECO:0000256" key="1">
    <source>
        <dbReference type="ARBA" id="ARBA00001946"/>
    </source>
</evidence>
<proteinExistence type="inferred from homology"/>
<evidence type="ECO:0000313" key="11">
    <source>
        <dbReference type="EMBL" id="MFC7322583.1"/>
    </source>
</evidence>
<dbReference type="CDD" id="cd16012">
    <property type="entry name" value="ALP"/>
    <property type="match status" value="1"/>
</dbReference>
<evidence type="ECO:0000256" key="3">
    <source>
        <dbReference type="ARBA" id="ARBA00005984"/>
    </source>
</evidence>
<feature type="signal peptide" evidence="10">
    <location>
        <begin position="1"/>
        <end position="22"/>
    </location>
</feature>
<dbReference type="SMART" id="SM00098">
    <property type="entry name" value="alkPPc"/>
    <property type="match status" value="1"/>
</dbReference>
<evidence type="ECO:0000256" key="5">
    <source>
        <dbReference type="ARBA" id="ARBA00022723"/>
    </source>
</evidence>
<keyword evidence="12" id="KW-1185">Reference proteome</keyword>
<dbReference type="PANTHER" id="PTHR11596">
    <property type="entry name" value="ALKALINE PHOSPHATASE"/>
    <property type="match status" value="1"/>
</dbReference>
<evidence type="ECO:0000256" key="10">
    <source>
        <dbReference type="SAM" id="SignalP"/>
    </source>
</evidence>
<keyword evidence="4" id="KW-0597">Phosphoprotein</keyword>
<dbReference type="InterPro" id="IPR017850">
    <property type="entry name" value="Alkaline_phosphatase_core_sf"/>
</dbReference>
<organism evidence="11 12">
    <name type="scientific">Halobacillus campisalis</name>
    <dbReference type="NCBI Taxonomy" id="435909"/>
    <lineage>
        <taxon>Bacteria</taxon>
        <taxon>Bacillati</taxon>
        <taxon>Bacillota</taxon>
        <taxon>Bacilli</taxon>
        <taxon>Bacillales</taxon>
        <taxon>Bacillaceae</taxon>
        <taxon>Halobacillus</taxon>
    </lineage>
</organism>
<dbReference type="Gene3D" id="3.40.720.10">
    <property type="entry name" value="Alkaline Phosphatase, subunit A"/>
    <property type="match status" value="1"/>
</dbReference>